<feature type="transmembrane region" description="Helical" evidence="1">
    <location>
        <begin position="20"/>
        <end position="44"/>
    </location>
</feature>
<keyword evidence="1" id="KW-0472">Membrane</keyword>
<dbReference type="AlphaFoldDB" id="A0A430KXB6"/>
<comment type="caution">
    <text evidence="2">The sequence shown here is derived from an EMBL/GenBank/DDBJ whole genome shotgun (WGS) entry which is preliminary data.</text>
</comment>
<keyword evidence="1" id="KW-1133">Transmembrane helix</keyword>
<protein>
    <submittedName>
        <fullName evidence="2">Uncharacterized protein</fullName>
    </submittedName>
</protein>
<proteinExistence type="predicted"/>
<organism evidence="2 3">
    <name type="scientific">Fusarium euwallaceae</name>
    <dbReference type="NCBI Taxonomy" id="1147111"/>
    <lineage>
        <taxon>Eukaryota</taxon>
        <taxon>Fungi</taxon>
        <taxon>Dikarya</taxon>
        <taxon>Ascomycota</taxon>
        <taxon>Pezizomycotina</taxon>
        <taxon>Sordariomycetes</taxon>
        <taxon>Hypocreomycetidae</taxon>
        <taxon>Hypocreales</taxon>
        <taxon>Nectriaceae</taxon>
        <taxon>Fusarium</taxon>
        <taxon>Fusarium solani species complex</taxon>
    </lineage>
</organism>
<keyword evidence="1" id="KW-0812">Transmembrane</keyword>
<evidence type="ECO:0000313" key="3">
    <source>
        <dbReference type="Proteomes" id="UP000287124"/>
    </source>
</evidence>
<gene>
    <name evidence="2" type="ORF">BHE90_017531</name>
</gene>
<dbReference type="Proteomes" id="UP000287124">
    <property type="component" value="Unassembled WGS sequence"/>
</dbReference>
<accession>A0A430KXB6</accession>
<reference evidence="2 3" key="1">
    <citation type="submission" date="2017-06" db="EMBL/GenBank/DDBJ databases">
        <title>Comparative genomic analysis of Ambrosia Fusariam Clade fungi.</title>
        <authorList>
            <person name="Stajich J.E."/>
            <person name="Carrillo J."/>
            <person name="Kijimoto T."/>
            <person name="Eskalen A."/>
            <person name="O'Donnell K."/>
            <person name="Kasson M."/>
        </authorList>
    </citation>
    <scope>NUCLEOTIDE SEQUENCE [LARGE SCALE GENOMIC DNA]</scope>
    <source>
        <strain evidence="2 3">UCR1854</strain>
    </source>
</reference>
<dbReference type="EMBL" id="MIKF01001176">
    <property type="protein sequence ID" value="RTE68092.1"/>
    <property type="molecule type" value="Genomic_DNA"/>
</dbReference>
<evidence type="ECO:0000256" key="1">
    <source>
        <dbReference type="SAM" id="Phobius"/>
    </source>
</evidence>
<sequence>MKVTEDSVGFWREPHLLYRLITSTFLQAFLTPVSTLPVVFWCLANTHCALHRTHHEAHSLYAIPTYFSHDLGAIRTYPSHVPALNQEFPLGFF</sequence>
<name>A0A430KXB6_9HYPO</name>
<evidence type="ECO:0000313" key="2">
    <source>
        <dbReference type="EMBL" id="RTE68092.1"/>
    </source>
</evidence>
<keyword evidence="3" id="KW-1185">Reference proteome</keyword>